<dbReference type="InterPro" id="IPR022536">
    <property type="entry name" value="EspC"/>
</dbReference>
<dbReference type="RefSeq" id="WP_259629906.1">
    <property type="nucleotide sequence ID" value="NZ_JANYMP010000046.1"/>
</dbReference>
<evidence type="ECO:0000313" key="3">
    <source>
        <dbReference type="Proteomes" id="UP001141259"/>
    </source>
</evidence>
<organism evidence="2 3">
    <name type="scientific">Umezawaea endophytica</name>
    <dbReference type="NCBI Taxonomy" id="1654476"/>
    <lineage>
        <taxon>Bacteria</taxon>
        <taxon>Bacillati</taxon>
        <taxon>Actinomycetota</taxon>
        <taxon>Actinomycetes</taxon>
        <taxon>Pseudonocardiales</taxon>
        <taxon>Pseudonocardiaceae</taxon>
        <taxon>Umezawaea</taxon>
    </lineage>
</organism>
<name>A0A9X2VXF7_9PSEU</name>
<protein>
    <submittedName>
        <fullName evidence="2">Type VII secretion target</fullName>
    </submittedName>
</protein>
<reference evidence="2" key="1">
    <citation type="submission" date="2022-08" db="EMBL/GenBank/DDBJ databases">
        <authorList>
            <person name="Tistechok S."/>
            <person name="Samborskyy M."/>
            <person name="Roman I."/>
        </authorList>
    </citation>
    <scope>NUCLEOTIDE SEQUENCE</scope>
    <source>
        <strain evidence="2">DSM 103496</strain>
    </source>
</reference>
<feature type="region of interest" description="Disordered" evidence="1">
    <location>
        <begin position="98"/>
        <end position="118"/>
    </location>
</feature>
<dbReference type="Proteomes" id="UP001141259">
    <property type="component" value="Unassembled WGS sequence"/>
</dbReference>
<dbReference type="GO" id="GO:0009306">
    <property type="term" value="P:protein secretion"/>
    <property type="evidence" value="ECO:0007669"/>
    <property type="project" value="InterPro"/>
</dbReference>
<keyword evidence="3" id="KW-1185">Reference proteome</keyword>
<evidence type="ECO:0000256" key="1">
    <source>
        <dbReference type="SAM" id="MobiDB-lite"/>
    </source>
</evidence>
<comment type="caution">
    <text evidence="2">The sequence shown here is derived from an EMBL/GenBank/DDBJ whole genome shotgun (WGS) entry which is preliminary data.</text>
</comment>
<dbReference type="AlphaFoldDB" id="A0A9X2VXF7"/>
<sequence length="118" mass="11951">MSQSFEVVTDALAGHARTLRDLATELGQAADAADGVDLTSDALGQIGQPFVTAMAAVARAGREALRTDVDALESAGKAMSDTATTYLDQEAGEAARFQSVGEGLGPDRAGTVAPEALA</sequence>
<evidence type="ECO:0000313" key="2">
    <source>
        <dbReference type="EMBL" id="MCS7484459.1"/>
    </source>
</evidence>
<dbReference type="Pfam" id="PF10824">
    <property type="entry name" value="T7SS_ESX_EspC"/>
    <property type="match status" value="1"/>
</dbReference>
<proteinExistence type="predicted"/>
<accession>A0A9X2VXF7</accession>
<dbReference type="EMBL" id="JANYMP010000046">
    <property type="protein sequence ID" value="MCS7484459.1"/>
    <property type="molecule type" value="Genomic_DNA"/>
</dbReference>
<gene>
    <name evidence="2" type="ORF">NZH93_47180</name>
</gene>